<dbReference type="InterPro" id="IPR015225">
    <property type="entry name" value="tRNA_psdUridine_synth_fam2_C"/>
</dbReference>
<evidence type="ECO:0000259" key="5">
    <source>
        <dbReference type="Pfam" id="PF09142"/>
    </source>
</evidence>
<dbReference type="Pfam" id="PF09142">
    <property type="entry name" value="TruB_C"/>
    <property type="match status" value="1"/>
</dbReference>
<dbReference type="GO" id="GO:0003723">
    <property type="term" value="F:RNA binding"/>
    <property type="evidence" value="ECO:0007669"/>
    <property type="project" value="InterPro"/>
</dbReference>
<dbReference type="EMBL" id="CAFBNO010000048">
    <property type="protein sequence ID" value="CAB4958654.1"/>
    <property type="molecule type" value="Genomic_DNA"/>
</dbReference>
<proteinExistence type="inferred from homology"/>
<evidence type="ECO:0000256" key="2">
    <source>
        <dbReference type="ARBA" id="ARBA00022694"/>
    </source>
</evidence>
<name>A0A6J7KYT5_9ZZZZ</name>
<dbReference type="Gene3D" id="2.30.130.10">
    <property type="entry name" value="PUA domain"/>
    <property type="match status" value="1"/>
</dbReference>
<keyword evidence="2" id="KW-0819">tRNA processing</keyword>
<sequence length="289" mass="31071">MLQGLALIDKPEGHTSHDVVARVRRMANTRRVGHAGTLDPMATGLLILGIEQATKLLTFLVGEDKTYEATIRLGASTVTDDREGEVISSADASHVTDDEITEAIKPLTGEIMQVPSSVSAIKVDGERAYALVRGGDEVKLAARQVTISRFDVLAIRREGSFVDLDVVIDCSSGTYIRALARDLGAALGVGGHLIALRRTRIGSYRLEDAKTLEDALEVTSMEVAARSQFACLELDEQQALDLIHGKRLKAGEKLSEPVAAFAPSGRLMAMLTRSGSQYKSLVVFPAVTK</sequence>
<dbReference type="SUPFAM" id="SSF55120">
    <property type="entry name" value="Pseudouridine synthase"/>
    <property type="match status" value="1"/>
</dbReference>
<organism evidence="7">
    <name type="scientific">freshwater metagenome</name>
    <dbReference type="NCBI Taxonomy" id="449393"/>
    <lineage>
        <taxon>unclassified sequences</taxon>
        <taxon>metagenomes</taxon>
        <taxon>ecological metagenomes</taxon>
    </lineage>
</organism>
<protein>
    <recommendedName>
        <fullName evidence="1">tRNA pseudouridine(55) synthase</fullName>
        <ecNumber evidence="1">5.4.99.25</ecNumber>
    </recommendedName>
</protein>
<dbReference type="Gene3D" id="3.30.2350.10">
    <property type="entry name" value="Pseudouridine synthase"/>
    <property type="match status" value="1"/>
</dbReference>
<evidence type="ECO:0000259" key="4">
    <source>
        <dbReference type="Pfam" id="PF01509"/>
    </source>
</evidence>
<dbReference type="InterPro" id="IPR036974">
    <property type="entry name" value="PUA_sf"/>
</dbReference>
<dbReference type="InterPro" id="IPR002501">
    <property type="entry name" value="PsdUridine_synth_N"/>
</dbReference>
<dbReference type="GO" id="GO:0006400">
    <property type="term" value="P:tRNA modification"/>
    <property type="evidence" value="ECO:0007669"/>
    <property type="project" value="TreeGrafter"/>
</dbReference>
<dbReference type="InterPro" id="IPR032819">
    <property type="entry name" value="TruB_C"/>
</dbReference>
<dbReference type="InterPro" id="IPR020103">
    <property type="entry name" value="PsdUridine_synth_cat_dom_sf"/>
</dbReference>
<dbReference type="PANTHER" id="PTHR13767:SF2">
    <property type="entry name" value="PSEUDOURIDYLATE SYNTHASE TRUB1"/>
    <property type="match status" value="1"/>
</dbReference>
<dbReference type="PANTHER" id="PTHR13767">
    <property type="entry name" value="TRNA-PSEUDOURIDINE SYNTHASE"/>
    <property type="match status" value="1"/>
</dbReference>
<gene>
    <name evidence="7" type="ORF">UFOPK3837_00922</name>
</gene>
<evidence type="ECO:0000256" key="3">
    <source>
        <dbReference type="ARBA" id="ARBA00023235"/>
    </source>
</evidence>
<evidence type="ECO:0000313" key="7">
    <source>
        <dbReference type="EMBL" id="CAB4958654.1"/>
    </source>
</evidence>
<dbReference type="Pfam" id="PF01509">
    <property type="entry name" value="TruB_N"/>
    <property type="match status" value="1"/>
</dbReference>
<dbReference type="Pfam" id="PF16198">
    <property type="entry name" value="TruB_C_2"/>
    <property type="match status" value="1"/>
</dbReference>
<dbReference type="InterPro" id="IPR014780">
    <property type="entry name" value="tRNA_psdUridine_synth_TruB"/>
</dbReference>
<reference evidence="7" key="1">
    <citation type="submission" date="2020-05" db="EMBL/GenBank/DDBJ databases">
        <authorList>
            <person name="Chiriac C."/>
            <person name="Salcher M."/>
            <person name="Ghai R."/>
            <person name="Kavagutti S V."/>
        </authorList>
    </citation>
    <scope>NUCLEOTIDE SEQUENCE</scope>
</reference>
<feature type="domain" description="Pseudouridine synthase II N-terminal" evidence="4">
    <location>
        <begin position="24"/>
        <end position="176"/>
    </location>
</feature>
<dbReference type="InterPro" id="IPR015947">
    <property type="entry name" value="PUA-like_sf"/>
</dbReference>
<dbReference type="GO" id="GO:1990481">
    <property type="term" value="P:mRNA pseudouridine synthesis"/>
    <property type="evidence" value="ECO:0007669"/>
    <property type="project" value="TreeGrafter"/>
</dbReference>
<feature type="domain" description="tRNA pseudouridylate synthase B C-terminal" evidence="6">
    <location>
        <begin position="177"/>
        <end position="217"/>
    </location>
</feature>
<dbReference type="HAMAP" id="MF_01080">
    <property type="entry name" value="TruB_bact"/>
    <property type="match status" value="1"/>
</dbReference>
<dbReference type="GO" id="GO:0160148">
    <property type="term" value="F:tRNA pseudouridine(55) synthase activity"/>
    <property type="evidence" value="ECO:0007669"/>
    <property type="project" value="UniProtKB-EC"/>
</dbReference>
<dbReference type="SUPFAM" id="SSF88697">
    <property type="entry name" value="PUA domain-like"/>
    <property type="match status" value="1"/>
</dbReference>
<dbReference type="FunFam" id="3.30.2350.10:FF:000011">
    <property type="entry name" value="tRNA pseudouridine synthase B"/>
    <property type="match status" value="1"/>
</dbReference>
<keyword evidence="3" id="KW-0413">Isomerase</keyword>
<accession>A0A6J7KYT5</accession>
<dbReference type="CDD" id="cd02573">
    <property type="entry name" value="PseudoU_synth_EcTruB"/>
    <property type="match status" value="1"/>
</dbReference>
<feature type="domain" description="tRNA pseudouridine synthase II TruB subfamily 2 C-terminal" evidence="5">
    <location>
        <begin position="229"/>
        <end position="285"/>
    </location>
</feature>
<evidence type="ECO:0000256" key="1">
    <source>
        <dbReference type="ARBA" id="ARBA00012787"/>
    </source>
</evidence>
<dbReference type="AlphaFoldDB" id="A0A6J7KYT5"/>
<evidence type="ECO:0000259" key="6">
    <source>
        <dbReference type="Pfam" id="PF16198"/>
    </source>
</evidence>
<dbReference type="NCBIfam" id="TIGR00431">
    <property type="entry name" value="TruB"/>
    <property type="match status" value="1"/>
</dbReference>
<dbReference type="EC" id="5.4.99.25" evidence="1"/>